<feature type="binding site" evidence="5">
    <location>
        <position position="313"/>
    </location>
    <ligand>
        <name>substrate</name>
    </ligand>
</feature>
<dbReference type="RefSeq" id="WP_145079695.1">
    <property type="nucleotide sequence ID" value="NZ_CP036425.1"/>
</dbReference>
<dbReference type="Proteomes" id="UP000317369">
    <property type="component" value="Chromosome"/>
</dbReference>
<dbReference type="FunFam" id="3.20.20.10:FF:000003">
    <property type="entry name" value="Diaminopimelate decarboxylase"/>
    <property type="match status" value="1"/>
</dbReference>
<dbReference type="SUPFAM" id="SSF51419">
    <property type="entry name" value="PLP-binding barrel"/>
    <property type="match status" value="1"/>
</dbReference>
<dbReference type="GO" id="GO:0008836">
    <property type="term" value="F:diaminopimelate decarboxylase activity"/>
    <property type="evidence" value="ECO:0007669"/>
    <property type="project" value="UniProtKB-UniRule"/>
</dbReference>
<dbReference type="EMBL" id="CP036425">
    <property type="protein sequence ID" value="QDU35011.1"/>
    <property type="molecule type" value="Genomic_DNA"/>
</dbReference>
<evidence type="ECO:0000256" key="4">
    <source>
        <dbReference type="ARBA" id="ARBA00023239"/>
    </source>
</evidence>
<evidence type="ECO:0000256" key="3">
    <source>
        <dbReference type="ARBA" id="ARBA00022898"/>
    </source>
</evidence>
<dbReference type="InterPro" id="IPR002986">
    <property type="entry name" value="DAP_deCOOHase_LysA"/>
</dbReference>
<feature type="binding site" evidence="5">
    <location>
        <position position="317"/>
    </location>
    <ligand>
        <name>substrate</name>
    </ligand>
</feature>
<dbReference type="PANTHER" id="PTHR43727">
    <property type="entry name" value="DIAMINOPIMELATE DECARBOXYLASE"/>
    <property type="match status" value="1"/>
</dbReference>
<feature type="binding site" evidence="5">
    <location>
        <position position="277"/>
    </location>
    <ligand>
        <name>substrate</name>
    </ligand>
</feature>
<dbReference type="AlphaFoldDB" id="A0A517YXR8"/>
<comment type="pathway">
    <text evidence="5 8">Amino-acid biosynthesis; L-lysine biosynthesis via DAP pathway; L-lysine from DL-2,6-diaminopimelate: step 1/1.</text>
</comment>
<accession>A0A517YXR8</accession>
<keyword evidence="5" id="KW-0028">Amino-acid biosynthesis</keyword>
<keyword evidence="2 5" id="KW-0210">Decarboxylase</keyword>
<feature type="active site" description="Proton donor" evidence="7">
    <location>
        <position position="356"/>
    </location>
</feature>
<dbReference type="Gene3D" id="3.20.20.10">
    <property type="entry name" value="Alanine racemase"/>
    <property type="match status" value="1"/>
</dbReference>
<dbReference type="UniPathway" id="UPA00034">
    <property type="reaction ID" value="UER00027"/>
</dbReference>
<dbReference type="NCBIfam" id="TIGR01048">
    <property type="entry name" value="lysA"/>
    <property type="match status" value="1"/>
</dbReference>
<feature type="binding site" evidence="5">
    <location>
        <position position="357"/>
    </location>
    <ligand>
        <name>substrate</name>
    </ligand>
</feature>
<keyword evidence="5 8" id="KW-0457">Lysine biosynthesis</keyword>
<evidence type="ECO:0000256" key="2">
    <source>
        <dbReference type="ARBA" id="ARBA00022793"/>
    </source>
</evidence>
<comment type="catalytic activity">
    <reaction evidence="5 8">
        <text>meso-2,6-diaminopimelate + H(+) = L-lysine + CO2</text>
        <dbReference type="Rhea" id="RHEA:15101"/>
        <dbReference type="ChEBI" id="CHEBI:15378"/>
        <dbReference type="ChEBI" id="CHEBI:16526"/>
        <dbReference type="ChEBI" id="CHEBI:32551"/>
        <dbReference type="ChEBI" id="CHEBI:57791"/>
        <dbReference type="EC" id="4.1.1.20"/>
    </reaction>
</comment>
<dbReference type="InterPro" id="IPR009006">
    <property type="entry name" value="Ala_racemase/Decarboxylase_C"/>
</dbReference>
<dbReference type="OrthoDB" id="9802241at2"/>
<evidence type="ECO:0000313" key="10">
    <source>
        <dbReference type="EMBL" id="QDU35011.1"/>
    </source>
</evidence>
<protein>
    <recommendedName>
        <fullName evidence="5 6">Diaminopimelate decarboxylase</fullName>
        <shortName evidence="5">DAP decarboxylase</shortName>
        <shortName evidence="5">DAPDC</shortName>
        <ecNumber evidence="5 6">4.1.1.20</ecNumber>
    </recommendedName>
</protein>
<evidence type="ECO:0000313" key="11">
    <source>
        <dbReference type="Proteomes" id="UP000317369"/>
    </source>
</evidence>
<dbReference type="Pfam" id="PF02784">
    <property type="entry name" value="Orn_Arg_deC_N"/>
    <property type="match status" value="1"/>
</dbReference>
<keyword evidence="3 5" id="KW-0663">Pyridoxal phosphate</keyword>
<comment type="function">
    <text evidence="5">Specifically catalyzes the decarboxylation of meso-diaminopimelate (meso-DAP) to L-lysine.</text>
</comment>
<evidence type="ECO:0000256" key="6">
    <source>
        <dbReference type="NCBIfam" id="TIGR01048"/>
    </source>
</evidence>
<dbReference type="SUPFAM" id="SSF50621">
    <property type="entry name" value="Alanine racemase C-terminal domain-like"/>
    <property type="match status" value="1"/>
</dbReference>
<dbReference type="InterPro" id="IPR022644">
    <property type="entry name" value="De-COase2_N"/>
</dbReference>
<feature type="domain" description="Orn/DAP/Arg decarboxylase 2 N-terminal" evidence="9">
    <location>
        <begin position="37"/>
        <end position="280"/>
    </location>
</feature>
<evidence type="ECO:0000256" key="8">
    <source>
        <dbReference type="RuleBase" id="RU003738"/>
    </source>
</evidence>
<dbReference type="PRINTS" id="PR01179">
    <property type="entry name" value="ODADCRBXLASE"/>
</dbReference>
<dbReference type="GO" id="GO:0030170">
    <property type="term" value="F:pyridoxal phosphate binding"/>
    <property type="evidence" value="ECO:0007669"/>
    <property type="project" value="UniProtKB-UniRule"/>
</dbReference>
<gene>
    <name evidence="5 10" type="primary">lysA</name>
    <name evidence="10" type="ORF">KS4_30880</name>
</gene>
<dbReference type="GO" id="GO:0009089">
    <property type="term" value="P:lysine biosynthetic process via diaminopimelate"/>
    <property type="evidence" value="ECO:0007669"/>
    <property type="project" value="UniProtKB-UniRule"/>
</dbReference>
<organism evidence="10 11">
    <name type="scientific">Poriferisphaera corsica</name>
    <dbReference type="NCBI Taxonomy" id="2528020"/>
    <lineage>
        <taxon>Bacteria</taxon>
        <taxon>Pseudomonadati</taxon>
        <taxon>Planctomycetota</taxon>
        <taxon>Phycisphaerae</taxon>
        <taxon>Phycisphaerales</taxon>
        <taxon>Phycisphaeraceae</taxon>
        <taxon>Poriferisphaera</taxon>
    </lineage>
</organism>
<comment type="cofactor">
    <cofactor evidence="1 5 7 8">
        <name>pyridoxal 5'-phosphate</name>
        <dbReference type="ChEBI" id="CHEBI:597326"/>
    </cofactor>
</comment>
<dbReference type="PRINTS" id="PR01181">
    <property type="entry name" value="DAPDCRBXLASE"/>
</dbReference>
<feature type="binding site" evidence="5">
    <location>
        <begin position="274"/>
        <end position="277"/>
    </location>
    <ligand>
        <name>pyridoxal 5'-phosphate</name>
        <dbReference type="ChEBI" id="CHEBI:597326"/>
    </ligand>
</feature>
<dbReference type="Gene3D" id="2.40.37.10">
    <property type="entry name" value="Lyase, Ornithine Decarboxylase, Chain A, domain 1"/>
    <property type="match status" value="1"/>
</dbReference>
<dbReference type="CDD" id="cd06828">
    <property type="entry name" value="PLPDE_III_DapDC"/>
    <property type="match status" value="1"/>
</dbReference>
<dbReference type="HAMAP" id="MF_02120">
    <property type="entry name" value="LysA"/>
    <property type="match status" value="1"/>
</dbReference>
<dbReference type="PANTHER" id="PTHR43727:SF2">
    <property type="entry name" value="GROUP IV DECARBOXYLASE"/>
    <property type="match status" value="1"/>
</dbReference>
<keyword evidence="11" id="KW-1185">Reference proteome</keyword>
<reference evidence="10 11" key="1">
    <citation type="submission" date="2019-02" db="EMBL/GenBank/DDBJ databases">
        <title>Deep-cultivation of Planctomycetes and their phenomic and genomic characterization uncovers novel biology.</title>
        <authorList>
            <person name="Wiegand S."/>
            <person name="Jogler M."/>
            <person name="Boedeker C."/>
            <person name="Pinto D."/>
            <person name="Vollmers J."/>
            <person name="Rivas-Marin E."/>
            <person name="Kohn T."/>
            <person name="Peeters S.H."/>
            <person name="Heuer A."/>
            <person name="Rast P."/>
            <person name="Oberbeckmann S."/>
            <person name="Bunk B."/>
            <person name="Jeske O."/>
            <person name="Meyerdierks A."/>
            <person name="Storesund J.E."/>
            <person name="Kallscheuer N."/>
            <person name="Luecker S."/>
            <person name="Lage O.M."/>
            <person name="Pohl T."/>
            <person name="Merkel B.J."/>
            <person name="Hornburger P."/>
            <person name="Mueller R.-W."/>
            <person name="Bruemmer F."/>
            <person name="Labrenz M."/>
            <person name="Spormann A.M."/>
            <person name="Op den Camp H."/>
            <person name="Overmann J."/>
            <person name="Amann R."/>
            <person name="Jetten M.S.M."/>
            <person name="Mascher T."/>
            <person name="Medema M.H."/>
            <person name="Devos D.P."/>
            <person name="Kaster A.-K."/>
            <person name="Ovreas L."/>
            <person name="Rohde M."/>
            <person name="Galperin M.Y."/>
            <person name="Jogler C."/>
        </authorList>
    </citation>
    <scope>NUCLEOTIDE SEQUENCE [LARGE SCALE GENOMIC DNA]</scope>
    <source>
        <strain evidence="10 11">KS4</strain>
    </source>
</reference>
<feature type="binding site" evidence="5">
    <location>
        <position position="385"/>
    </location>
    <ligand>
        <name>substrate</name>
    </ligand>
</feature>
<comment type="similarity">
    <text evidence="5">Belongs to the Orn/Lys/Arg decarboxylase class-II family. LysA subfamily.</text>
</comment>
<name>A0A517YXR8_9BACT</name>
<dbReference type="EC" id="4.1.1.20" evidence="5 6"/>
<evidence type="ECO:0000259" key="9">
    <source>
        <dbReference type="Pfam" id="PF02784"/>
    </source>
</evidence>
<evidence type="ECO:0000256" key="5">
    <source>
        <dbReference type="HAMAP-Rule" id="MF_02120"/>
    </source>
</evidence>
<dbReference type="KEGG" id="pcor:KS4_30880"/>
<sequence>MDSFNYKNGSLFCESVNVDKLVDQVGSPAYIYSAETFRNHYTALRDAFAEVDPIICYSIKSCGNLHIIKLLDSLGCGMDTVSGGEVFRAKQAGADMSKIVYAGVGKTDAEITLGINEGIGWFNIESEEEFENIARIAETLGKQAHGALRVNPDIYDPKTHVKTNTGKKETKFGVDIERAKQFFRSYGKNQHCRLDAIHLHIGSPIYSPDPYVMAIEKALVLIDELRAEGFEVNTLDIGGGYAADYETGKSPSYKTYADAIVPLIKGKDLKIIIEPGRTISGNSGILVGDVQYIKQGGNKKFAILNTGMHHLLRPAMYEAFHFVWPTAVAPEHMVTARTDNMDLPNLEKFDVVGPICESSDTIAKERMIPAVKRGDRIAIFTAGAYGMVMASNYNAMPRPVEVLVDGTDATIIRKRETYNDVVALERDTEQVLL</sequence>
<keyword evidence="4 5" id="KW-0456">Lyase</keyword>
<dbReference type="InterPro" id="IPR000183">
    <property type="entry name" value="Orn/DAP/Arg_de-COase"/>
</dbReference>
<comment type="subunit">
    <text evidence="5">Homodimer.</text>
</comment>
<feature type="binding site" evidence="5">
    <location>
        <position position="385"/>
    </location>
    <ligand>
        <name>pyridoxal 5'-phosphate</name>
        <dbReference type="ChEBI" id="CHEBI:597326"/>
    </ligand>
</feature>
<proteinExistence type="inferred from homology"/>
<evidence type="ECO:0000256" key="7">
    <source>
        <dbReference type="PIRSR" id="PIRSR600183-50"/>
    </source>
</evidence>
<feature type="modified residue" description="N6-(pyridoxal phosphate)lysine" evidence="5 7">
    <location>
        <position position="60"/>
    </location>
</feature>
<feature type="binding site" evidence="5">
    <location>
        <position position="240"/>
    </location>
    <ligand>
        <name>pyridoxal 5'-phosphate</name>
        <dbReference type="ChEBI" id="CHEBI:597326"/>
    </ligand>
</feature>
<evidence type="ECO:0000256" key="1">
    <source>
        <dbReference type="ARBA" id="ARBA00001933"/>
    </source>
</evidence>
<dbReference type="InterPro" id="IPR029066">
    <property type="entry name" value="PLP-binding_barrel"/>
</dbReference>